<feature type="transmembrane region" description="Helical" evidence="2">
    <location>
        <begin position="34"/>
        <end position="58"/>
    </location>
</feature>
<feature type="region of interest" description="Disordered" evidence="1">
    <location>
        <begin position="212"/>
        <end position="231"/>
    </location>
</feature>
<gene>
    <name evidence="3" type="ORF">GCM10011335_02620</name>
</gene>
<dbReference type="InterPro" id="IPR026265">
    <property type="entry name" value="LptC"/>
</dbReference>
<evidence type="ECO:0000313" key="3">
    <source>
        <dbReference type="EMBL" id="GGD03338.1"/>
    </source>
</evidence>
<dbReference type="Gene3D" id="2.60.450.10">
    <property type="entry name" value="Lipopolysaccharide (LPS) transport protein A like domain"/>
    <property type="match status" value="1"/>
</dbReference>
<evidence type="ECO:0000256" key="2">
    <source>
        <dbReference type="SAM" id="Phobius"/>
    </source>
</evidence>
<accession>A0A916XS66</accession>
<keyword evidence="2" id="KW-0812">Transmembrane</keyword>
<evidence type="ECO:0000256" key="1">
    <source>
        <dbReference type="SAM" id="MobiDB-lite"/>
    </source>
</evidence>
<dbReference type="EMBL" id="BMJJ01000001">
    <property type="protein sequence ID" value="GGD03338.1"/>
    <property type="molecule type" value="Genomic_DNA"/>
</dbReference>
<dbReference type="GO" id="GO:0005886">
    <property type="term" value="C:plasma membrane"/>
    <property type="evidence" value="ECO:0007669"/>
    <property type="project" value="InterPro"/>
</dbReference>
<keyword evidence="2" id="KW-1133">Transmembrane helix</keyword>
<comment type="caution">
    <text evidence="3">The sequence shown here is derived from an EMBL/GenBank/DDBJ whole genome shotgun (WGS) entry which is preliminary data.</text>
</comment>
<dbReference type="Proteomes" id="UP000613160">
    <property type="component" value="Unassembled WGS sequence"/>
</dbReference>
<evidence type="ECO:0000313" key="4">
    <source>
        <dbReference type="Proteomes" id="UP000613160"/>
    </source>
</evidence>
<sequence length="231" mass="24411">MDRAVRAGALASLTDNRRSDKEFARARRHSRLVALLKIGLPAMAALIVVGGIAVTWLARALPDNVSVSAAGLQDGRIVMEDPRMSGYDKNQRPYSMVAQRAIQALDGSGIELEDVKANITISDSATADVLAARGHYEQKSQQLRLYDDVRVDTSSGMSIRLSDARIDMANGSMIGAGPVTINTPNQTIEAGSLDVKEGGKVLGFGGPVKMTLLPSPGDMPATSPTGKQPSP</sequence>
<dbReference type="NCBIfam" id="TIGR04409">
    <property type="entry name" value="LptC_YrbK"/>
    <property type="match status" value="1"/>
</dbReference>
<reference evidence="3" key="2">
    <citation type="submission" date="2020-09" db="EMBL/GenBank/DDBJ databases">
        <authorList>
            <person name="Sun Q."/>
            <person name="Zhou Y."/>
        </authorList>
    </citation>
    <scope>NUCLEOTIDE SEQUENCE</scope>
    <source>
        <strain evidence="3">CGMCC 1.15493</strain>
    </source>
</reference>
<dbReference type="Pfam" id="PF06835">
    <property type="entry name" value="LptC"/>
    <property type="match status" value="1"/>
</dbReference>
<reference evidence="3" key="1">
    <citation type="journal article" date="2014" name="Int. J. Syst. Evol. Microbiol.">
        <title>Complete genome sequence of Corynebacterium casei LMG S-19264T (=DSM 44701T), isolated from a smear-ripened cheese.</title>
        <authorList>
            <consortium name="US DOE Joint Genome Institute (JGI-PGF)"/>
            <person name="Walter F."/>
            <person name="Albersmeier A."/>
            <person name="Kalinowski J."/>
            <person name="Ruckert C."/>
        </authorList>
    </citation>
    <scope>NUCLEOTIDE SEQUENCE</scope>
    <source>
        <strain evidence="3">CGMCC 1.15493</strain>
    </source>
</reference>
<keyword evidence="4" id="KW-1185">Reference proteome</keyword>
<dbReference type="GO" id="GO:0015221">
    <property type="term" value="F:lipopolysaccharide transmembrane transporter activity"/>
    <property type="evidence" value="ECO:0007669"/>
    <property type="project" value="InterPro"/>
</dbReference>
<name>A0A916XS66_9HYPH</name>
<proteinExistence type="predicted"/>
<organism evidence="3 4">
    <name type="scientific">Aureimonas glaciei</name>
    <dbReference type="NCBI Taxonomy" id="1776957"/>
    <lineage>
        <taxon>Bacteria</taxon>
        <taxon>Pseudomonadati</taxon>
        <taxon>Pseudomonadota</taxon>
        <taxon>Alphaproteobacteria</taxon>
        <taxon>Hyphomicrobiales</taxon>
        <taxon>Aurantimonadaceae</taxon>
        <taxon>Aureimonas</taxon>
    </lineage>
</organism>
<keyword evidence="2" id="KW-0472">Membrane</keyword>
<dbReference type="AlphaFoldDB" id="A0A916XS66"/>
<dbReference type="InterPro" id="IPR010664">
    <property type="entry name" value="LipoPS_assembly_LptC-rel"/>
</dbReference>
<feature type="compositionally biased region" description="Polar residues" evidence="1">
    <location>
        <begin position="222"/>
        <end position="231"/>
    </location>
</feature>
<protein>
    <submittedName>
        <fullName evidence="3">Membrane protein</fullName>
    </submittedName>
</protein>